<dbReference type="PANTHER" id="PTHR43140:SF1">
    <property type="entry name" value="TYPE I RESTRICTION ENZYME ECOKI SPECIFICITY SUBUNIT"/>
    <property type="match status" value="1"/>
</dbReference>
<dbReference type="PANTHER" id="PTHR43140">
    <property type="entry name" value="TYPE-1 RESTRICTION ENZYME ECOKI SPECIFICITY PROTEIN"/>
    <property type="match status" value="1"/>
</dbReference>
<proteinExistence type="inferred from homology"/>
<reference evidence="5 6" key="1">
    <citation type="submission" date="2018-06" db="EMBL/GenBank/DDBJ databases">
        <authorList>
            <consortium name="Pathogen Informatics"/>
            <person name="Doyle S."/>
        </authorList>
    </citation>
    <scope>NUCLEOTIDE SEQUENCE [LARGE SCALE GENOMIC DNA]</scope>
    <source>
        <strain evidence="5 6">NCTC13093</strain>
    </source>
</reference>
<accession>A0A2X0V985</accession>
<dbReference type="Proteomes" id="UP000250086">
    <property type="component" value="Unassembled WGS sequence"/>
</dbReference>
<dbReference type="Pfam" id="PF01420">
    <property type="entry name" value="Methylase_S"/>
    <property type="match status" value="2"/>
</dbReference>
<protein>
    <submittedName>
        <fullName evidence="5">EcoKI restriction-modification system protein HsdS</fullName>
    </submittedName>
</protein>
<dbReference type="GO" id="GO:0003677">
    <property type="term" value="F:DNA binding"/>
    <property type="evidence" value="ECO:0007669"/>
    <property type="project" value="UniProtKB-KW"/>
</dbReference>
<evidence type="ECO:0000313" key="5">
    <source>
        <dbReference type="EMBL" id="SPT71024.1"/>
    </source>
</evidence>
<evidence type="ECO:0000256" key="3">
    <source>
        <dbReference type="ARBA" id="ARBA00023125"/>
    </source>
</evidence>
<dbReference type="REBASE" id="377852">
    <property type="entry name" value="S.Ath13093III"/>
</dbReference>
<comment type="similarity">
    <text evidence="1">Belongs to the type-I restriction system S methylase family.</text>
</comment>
<sequence>MTSIEKFQKLKTDLIELAVRGKLVEQRQEEGTAQELYEKIQKERQKLISEGKLKKEKQLPEISEDESPFEIPKSWIWTRCSNVFNFHLGKTPPRNESKNWGGSINWVSISDISASKNGIIKETKEYITRDAFEDTFNNVISPKNTLVMSFKLSIGKVAFLGINAVHNEAIISIFPIIKDSSEEIFKKYLFHILPLISKLTESTSAIKGKTLNKEKISKMLLPLPPLEEQKRIVESLEAKFKVIDKAIALLERKTDLDKKIKEKILQLAIQGKLVEQKTEEGTAHELYEKIQQERQILISEGKLKKEKLLPEILEDEIPFEIPKSWKWLRIRDLVVQAKQSKPISNFKYIDVSAIDNDKKIVGTLLEYSAKDAPSRARKMVEPGMILFSTVRPYLVNTIIYNDNVNKTPVYASTAFATFSCSRIIYNRFLWYILQSTYFIEYTISCQKGISYPAINESSFYSCFVPVPPLEEQRRIVARIEQLFNIIDSQIVKQDI</sequence>
<dbReference type="AlphaFoldDB" id="A0A2X0V985"/>
<keyword evidence="3" id="KW-0238">DNA-binding</keyword>
<keyword evidence="2" id="KW-0680">Restriction system</keyword>
<name>A0A2X0V985_9GAMM</name>
<dbReference type="SUPFAM" id="SSF116734">
    <property type="entry name" value="DNA methylase specificity domain"/>
    <property type="match status" value="2"/>
</dbReference>
<evidence type="ECO:0000256" key="1">
    <source>
        <dbReference type="ARBA" id="ARBA00010923"/>
    </source>
</evidence>
<feature type="domain" description="Type I restriction modification DNA specificity" evidence="4">
    <location>
        <begin position="75"/>
        <end position="241"/>
    </location>
</feature>
<evidence type="ECO:0000256" key="2">
    <source>
        <dbReference type="ARBA" id="ARBA00022747"/>
    </source>
</evidence>
<evidence type="ECO:0000259" key="4">
    <source>
        <dbReference type="Pfam" id="PF01420"/>
    </source>
</evidence>
<dbReference type="GO" id="GO:0009307">
    <property type="term" value="P:DNA restriction-modification system"/>
    <property type="evidence" value="ECO:0007669"/>
    <property type="project" value="UniProtKB-KW"/>
</dbReference>
<organism evidence="5 6">
    <name type="scientific">Anaerobiospirillum thomasii</name>
    <dbReference type="NCBI Taxonomy" id="179995"/>
    <lineage>
        <taxon>Bacteria</taxon>
        <taxon>Pseudomonadati</taxon>
        <taxon>Pseudomonadota</taxon>
        <taxon>Gammaproteobacteria</taxon>
        <taxon>Aeromonadales</taxon>
        <taxon>Succinivibrionaceae</taxon>
        <taxon>Anaerobiospirillum</taxon>
    </lineage>
</organism>
<dbReference type="RefSeq" id="WP_113745031.1">
    <property type="nucleotide sequence ID" value="NZ_UAPV01000001.1"/>
</dbReference>
<gene>
    <name evidence="5" type="ORF">NCTC13093_02454</name>
</gene>
<evidence type="ECO:0000313" key="6">
    <source>
        <dbReference type="Proteomes" id="UP000250086"/>
    </source>
</evidence>
<dbReference type="CDD" id="cd17244">
    <property type="entry name" value="RMtype1_S_Apa101655I-TRD2-CR2_like"/>
    <property type="match status" value="1"/>
</dbReference>
<feature type="domain" description="Type I restriction modification DNA specificity" evidence="4">
    <location>
        <begin position="396"/>
        <end position="487"/>
    </location>
</feature>
<dbReference type="InterPro" id="IPR044946">
    <property type="entry name" value="Restrct_endonuc_typeI_TRD_sf"/>
</dbReference>
<dbReference type="EMBL" id="UAPV01000001">
    <property type="protein sequence ID" value="SPT71024.1"/>
    <property type="molecule type" value="Genomic_DNA"/>
</dbReference>
<dbReference type="InterPro" id="IPR051212">
    <property type="entry name" value="Type-I_RE_S_subunit"/>
</dbReference>
<keyword evidence="6" id="KW-1185">Reference proteome</keyword>
<dbReference type="Gene3D" id="3.90.220.20">
    <property type="entry name" value="DNA methylase specificity domains"/>
    <property type="match status" value="2"/>
</dbReference>
<dbReference type="InterPro" id="IPR000055">
    <property type="entry name" value="Restrct_endonuc_typeI_TRD"/>
</dbReference>